<evidence type="ECO:0000256" key="10">
    <source>
        <dbReference type="ARBA" id="ARBA00022827"/>
    </source>
</evidence>
<comment type="subcellular location">
    <subcellularLocation>
        <location evidence="2">Endoplasmic reticulum membrane</location>
        <topology evidence="2">Single-pass membrane protein</topology>
    </subcellularLocation>
    <subcellularLocation>
        <location evidence="3">Microsome membrane</location>
    </subcellularLocation>
</comment>
<dbReference type="GO" id="GO:0004499">
    <property type="term" value="F:N,N-dimethylaniline monooxygenase activity"/>
    <property type="evidence" value="ECO:0007669"/>
    <property type="project" value="UniProtKB-UniRule"/>
</dbReference>
<gene>
    <name evidence="35" type="ORF">P5673_000295</name>
</gene>
<accession>A0AAD9VHL1</accession>
<proteinExistence type="inferred from homology"/>
<evidence type="ECO:0000256" key="33">
    <source>
        <dbReference type="PIRNR" id="PIRNR000332"/>
    </source>
</evidence>
<evidence type="ECO:0000256" key="8">
    <source>
        <dbReference type="ARBA" id="ARBA00022692"/>
    </source>
</evidence>
<evidence type="ECO:0000256" key="17">
    <source>
        <dbReference type="ARBA" id="ARBA00023136"/>
    </source>
</evidence>
<dbReference type="InterPro" id="IPR000960">
    <property type="entry name" value="Flavin_mOase"/>
</dbReference>
<comment type="function">
    <text evidence="18">Acts as a Baeyer-Villiger monooxygenase on a broad range of substrates. Catalyzes the insertion of an oxygen atom into a carbon-carbon bond adjacent to a carbonyl, which converts ketones to esters. Active on diverse carbonyl compounds, whereas soft nucleophiles are mostly non- or poorly reactive. In contrast with other forms of FMO it is non- or poorly active on 'classical' substrates such as drugs, pesticides, and dietary components containing soft nucleophilic heteroatoms. Able to oxidize drug molecules bearing a carbonyl group on an aliphatic chain, such as nabumetone and pentoxifylline. Also, in the absence of substrates, shows slow but yet significant NADPH oxidase activity. Acts as a positive modulator of cholesterol biosynthesis as well as glucose homeostasis, promoting metabolic aging via pleiotropic effects.</text>
</comment>
<protein>
    <recommendedName>
        <fullName evidence="34">Flavin-containing monooxygenase</fullName>
        <ecNumber evidence="34">1.-.-.-</ecNumber>
    </recommendedName>
</protein>
<evidence type="ECO:0000256" key="7">
    <source>
        <dbReference type="ARBA" id="ARBA00022630"/>
    </source>
</evidence>
<keyword evidence="8" id="KW-0812">Transmembrane</keyword>
<name>A0AAD9VHL1_ACRCE</name>
<comment type="catalytic activity">
    <reaction evidence="29">
        <text>(2E)-geranial + NADPH + O2 + H(+) = (1E)-2,6-dimethylhepta-1,5-dien-1-yl formate + NADP(+) + H2O</text>
        <dbReference type="Rhea" id="RHEA:54860"/>
        <dbReference type="ChEBI" id="CHEBI:15377"/>
        <dbReference type="ChEBI" id="CHEBI:15378"/>
        <dbReference type="ChEBI" id="CHEBI:15379"/>
        <dbReference type="ChEBI" id="CHEBI:16980"/>
        <dbReference type="ChEBI" id="CHEBI:57783"/>
        <dbReference type="ChEBI" id="CHEBI:58349"/>
        <dbReference type="ChEBI" id="CHEBI:138375"/>
    </reaction>
    <physiologicalReaction direction="left-to-right" evidence="29">
        <dbReference type="Rhea" id="RHEA:54861"/>
    </physiologicalReaction>
</comment>
<dbReference type="SUPFAM" id="SSF51905">
    <property type="entry name" value="FAD/NAD(P)-binding domain"/>
    <property type="match status" value="2"/>
</dbReference>
<dbReference type="PRINTS" id="PR01125">
    <property type="entry name" value="FMOXYGENASE5"/>
</dbReference>
<evidence type="ECO:0000256" key="6">
    <source>
        <dbReference type="ARBA" id="ARBA00022553"/>
    </source>
</evidence>
<keyword evidence="14 33" id="KW-0560">Oxidoreductase</keyword>
<evidence type="ECO:0000256" key="23">
    <source>
        <dbReference type="ARBA" id="ARBA00047855"/>
    </source>
</evidence>
<dbReference type="PRINTS" id="PR00370">
    <property type="entry name" value="FMOXYGENASE"/>
</dbReference>
<evidence type="ECO:0000256" key="29">
    <source>
        <dbReference type="ARBA" id="ARBA00048989"/>
    </source>
</evidence>
<dbReference type="Proteomes" id="UP001249851">
    <property type="component" value="Unassembled WGS sequence"/>
</dbReference>
<keyword evidence="9 33" id="KW-0256">Endoplasmic reticulum</keyword>
<evidence type="ECO:0000256" key="30">
    <source>
        <dbReference type="ARBA" id="ARBA00048990"/>
    </source>
</evidence>
<comment type="catalytic activity">
    <reaction evidence="30">
        <text>heptan-4-one + NADPH + O2 + H(+) = propyl butanoate + NADP(+) + H2O</text>
        <dbReference type="Rhea" id="RHEA:54852"/>
        <dbReference type="ChEBI" id="CHEBI:15377"/>
        <dbReference type="ChEBI" id="CHEBI:15378"/>
        <dbReference type="ChEBI" id="CHEBI:15379"/>
        <dbReference type="ChEBI" id="CHEBI:57783"/>
        <dbReference type="ChEBI" id="CHEBI:58349"/>
        <dbReference type="ChEBI" id="CHEBI:89484"/>
        <dbReference type="ChEBI" id="CHEBI:89719"/>
    </reaction>
    <physiologicalReaction direction="left-to-right" evidence="30">
        <dbReference type="Rhea" id="RHEA:54853"/>
    </physiologicalReaction>
</comment>
<evidence type="ECO:0000256" key="2">
    <source>
        <dbReference type="ARBA" id="ARBA00004389"/>
    </source>
</evidence>
<dbReference type="GO" id="GO:0005789">
    <property type="term" value="C:endoplasmic reticulum membrane"/>
    <property type="evidence" value="ECO:0007669"/>
    <property type="project" value="UniProtKB-SubCell"/>
</dbReference>
<reference evidence="35" key="1">
    <citation type="journal article" date="2023" name="G3 (Bethesda)">
        <title>Whole genome assembly and annotation of the endangered Caribbean coral Acropora cervicornis.</title>
        <authorList>
            <person name="Selwyn J.D."/>
            <person name="Vollmer S.V."/>
        </authorList>
    </citation>
    <scope>NUCLEOTIDE SEQUENCE</scope>
    <source>
        <strain evidence="35">K2</strain>
    </source>
</reference>
<dbReference type="GO" id="GO:0006629">
    <property type="term" value="P:lipid metabolic process"/>
    <property type="evidence" value="ECO:0007669"/>
    <property type="project" value="UniProtKB-KW"/>
</dbReference>
<comment type="catalytic activity">
    <reaction evidence="23">
        <text>sulcatone + NADPH + O2 + H(+) = 4-methylpent-3-en-1-yl acetate + NADP(+) + H2O</text>
        <dbReference type="Rhea" id="RHEA:54864"/>
        <dbReference type="ChEBI" id="CHEBI:15377"/>
        <dbReference type="ChEBI" id="CHEBI:15378"/>
        <dbReference type="ChEBI" id="CHEBI:15379"/>
        <dbReference type="ChEBI" id="CHEBI:16310"/>
        <dbReference type="ChEBI" id="CHEBI:57783"/>
        <dbReference type="ChEBI" id="CHEBI:58349"/>
        <dbReference type="ChEBI" id="CHEBI:138373"/>
    </reaction>
    <physiologicalReaction direction="left-to-right" evidence="23">
        <dbReference type="Rhea" id="RHEA:54865"/>
    </physiologicalReaction>
</comment>
<evidence type="ECO:0000256" key="1">
    <source>
        <dbReference type="ARBA" id="ARBA00001974"/>
    </source>
</evidence>
<comment type="catalytic activity">
    <reaction evidence="24">
        <text>NADPH + O2 + H(+) = H2O2 + NADP(+)</text>
        <dbReference type="Rhea" id="RHEA:11260"/>
        <dbReference type="ChEBI" id="CHEBI:15378"/>
        <dbReference type="ChEBI" id="CHEBI:15379"/>
        <dbReference type="ChEBI" id="CHEBI:16240"/>
        <dbReference type="ChEBI" id="CHEBI:57783"/>
        <dbReference type="ChEBI" id="CHEBI:58349"/>
        <dbReference type="EC" id="1.6.3.1"/>
    </reaction>
    <physiologicalReaction direction="left-to-right" evidence="24">
        <dbReference type="Rhea" id="RHEA:11261"/>
    </physiologicalReaction>
</comment>
<evidence type="ECO:0000256" key="14">
    <source>
        <dbReference type="ARBA" id="ARBA00023002"/>
    </source>
</evidence>
<reference evidence="35" key="2">
    <citation type="journal article" date="2023" name="Science">
        <title>Genomic signatures of disease resistance in endangered staghorn corals.</title>
        <authorList>
            <person name="Vollmer S.V."/>
            <person name="Selwyn J.D."/>
            <person name="Despard B.A."/>
            <person name="Roesel C.L."/>
        </authorList>
    </citation>
    <scope>NUCLEOTIDE SEQUENCE</scope>
    <source>
        <strain evidence="35">K2</strain>
    </source>
</reference>
<keyword evidence="7 33" id="KW-0285">Flavoprotein</keyword>
<evidence type="ECO:0000313" key="36">
    <source>
        <dbReference type="Proteomes" id="UP001249851"/>
    </source>
</evidence>
<keyword evidence="17 33" id="KW-0472">Membrane</keyword>
<dbReference type="InterPro" id="IPR050346">
    <property type="entry name" value="FMO-like"/>
</dbReference>
<evidence type="ECO:0000256" key="26">
    <source>
        <dbReference type="ARBA" id="ARBA00048041"/>
    </source>
</evidence>
<evidence type="ECO:0000256" key="31">
    <source>
        <dbReference type="ARBA" id="ARBA00049443"/>
    </source>
</evidence>
<comment type="catalytic activity">
    <reaction evidence="21">
        <text>hexan-3-one + NADPH + O2 + H(+) = propyl propanoate + NADP(+) + H2O</text>
        <dbReference type="Rhea" id="RHEA:54848"/>
        <dbReference type="ChEBI" id="CHEBI:15377"/>
        <dbReference type="ChEBI" id="CHEBI:15378"/>
        <dbReference type="ChEBI" id="CHEBI:15379"/>
        <dbReference type="ChEBI" id="CHEBI:57783"/>
        <dbReference type="ChEBI" id="CHEBI:58349"/>
        <dbReference type="ChEBI" id="CHEBI:89828"/>
        <dbReference type="ChEBI" id="CHEBI:89891"/>
    </reaction>
    <physiologicalReaction direction="left-to-right" evidence="21">
        <dbReference type="Rhea" id="RHEA:54849"/>
    </physiologicalReaction>
</comment>
<evidence type="ECO:0000256" key="18">
    <source>
        <dbReference type="ARBA" id="ARBA00045722"/>
    </source>
</evidence>
<dbReference type="GO" id="GO:0016174">
    <property type="term" value="F:NAD(P)H oxidase H2O2-forming activity"/>
    <property type="evidence" value="ECO:0007669"/>
    <property type="project" value="UniProtKB-EC"/>
</dbReference>
<dbReference type="AlphaFoldDB" id="A0AAD9VHL1"/>
<evidence type="ECO:0000256" key="12">
    <source>
        <dbReference type="ARBA" id="ARBA00022857"/>
    </source>
</evidence>
<keyword evidence="12 33" id="KW-0521">NADP</keyword>
<dbReference type="FunFam" id="3.50.50.60:FF:000159">
    <property type="entry name" value="Dimethylaniline monooxygenase [N-oxide-forming]"/>
    <property type="match status" value="1"/>
</dbReference>
<organism evidence="35 36">
    <name type="scientific">Acropora cervicornis</name>
    <name type="common">Staghorn coral</name>
    <dbReference type="NCBI Taxonomy" id="6130"/>
    <lineage>
        <taxon>Eukaryota</taxon>
        <taxon>Metazoa</taxon>
        <taxon>Cnidaria</taxon>
        <taxon>Anthozoa</taxon>
        <taxon>Hexacorallia</taxon>
        <taxon>Scleractinia</taxon>
        <taxon>Astrocoeniina</taxon>
        <taxon>Acroporidae</taxon>
        <taxon>Acropora</taxon>
    </lineage>
</organism>
<sequence>MRVAIIGAGSSGLTCIKSCNDDGLEPVCFEEEDTIGGLWYFTEEERHSSVYGSTVINTSKEMMCFSDFPIPKEFPPYMHHRKIMEYFHLYAKAFDLYKFIRFRTKVVEIRKTSDFDETGKWEIFFRELDGADSKEIKVEIYDAVMLCVGHHSEPSWPSPSFPGQDRFEGLKMHSHSYKDFKPFEKKKVLIVGIGNSGGDIAVELSRHTQQVYLSTRRGAWVLSRLGRGGKPADQEALTRFVAMLPLKLTGSLFFKLVNQRFDHDHFALRPQHSLLGQHPMVNDDLPHRIITGTIIIKPNVSHFTKTGVVFDDGTQVNDLDVVIFCTGYKIGYKCVDQAVLPVSDNKVELYKYVFPPNLSKPTLAVLGCIQPFGAIFPLAELQARWATQVFRGKKFLPPKDVMMDSIQKKREEMAQRFYASKRHTIQVDYVPYADELATEVGCKPDLWRLLLRDPALALKCFFGPCTPAQFRLMGPGAWEGAKKAIEDAPGNVIYATKTRSLPEEEEAEKNTSVFNMGILVLFVVLAFYLN</sequence>
<dbReference type="PIRSF" id="PIRSF000332">
    <property type="entry name" value="FMO"/>
    <property type="match status" value="1"/>
</dbReference>
<evidence type="ECO:0000256" key="4">
    <source>
        <dbReference type="ARBA" id="ARBA00009183"/>
    </source>
</evidence>
<dbReference type="InterPro" id="IPR036188">
    <property type="entry name" value="FAD/NAD-bd_sf"/>
</dbReference>
<evidence type="ECO:0000256" key="20">
    <source>
        <dbReference type="ARBA" id="ARBA00047338"/>
    </source>
</evidence>
<keyword evidence="36" id="KW-1185">Reference proteome</keyword>
<evidence type="ECO:0000256" key="24">
    <source>
        <dbReference type="ARBA" id="ARBA00047864"/>
    </source>
</evidence>
<comment type="catalytic activity">
    <reaction evidence="20">
        <text>hypotaurine + NADH + O2 + H(+) = taurine + NAD(+) + H2O</text>
        <dbReference type="Rhea" id="RHEA:74111"/>
        <dbReference type="ChEBI" id="CHEBI:15377"/>
        <dbReference type="ChEBI" id="CHEBI:15378"/>
        <dbReference type="ChEBI" id="CHEBI:15379"/>
        <dbReference type="ChEBI" id="CHEBI:57540"/>
        <dbReference type="ChEBI" id="CHEBI:57853"/>
        <dbReference type="ChEBI" id="CHEBI:57945"/>
        <dbReference type="ChEBI" id="CHEBI:507393"/>
        <dbReference type="EC" id="1.14.13.8"/>
    </reaction>
    <physiologicalReaction direction="left-to-right" evidence="20">
        <dbReference type="Rhea" id="RHEA:74112"/>
    </physiologicalReaction>
</comment>
<dbReference type="InterPro" id="IPR020946">
    <property type="entry name" value="Flavin_mOase-like"/>
</dbReference>
<evidence type="ECO:0000256" key="21">
    <source>
        <dbReference type="ARBA" id="ARBA00047426"/>
    </source>
</evidence>
<evidence type="ECO:0000256" key="5">
    <source>
        <dbReference type="ARBA" id="ARBA00022481"/>
    </source>
</evidence>
<dbReference type="Pfam" id="PF00743">
    <property type="entry name" value="FMO-like"/>
    <property type="match status" value="1"/>
</dbReference>
<comment type="function">
    <text evidence="19">Broad spectrum monooxygenase that catalyzes the oxygenation of a wide variety of nitrogen- and sulfur-containing compounds including xenobiotics. Catalyzes the S-oxygenation of hypotaurine to produce taurine, an organic osmolyte involved in cell volume regulation as well as a variety of cytoprotective and developmental processes. In vitro, catalyzes the N-oxygenation of trimethylamine (TMA) to produce trimethylamine N-oxide (TMAO) and could therefore participate to the detoxification of this compound that is generated by the action of gut microbiota from dietary precursors such as choline, choline containing compounds, betaine or L-carnitine.</text>
</comment>
<comment type="catalytic activity">
    <reaction evidence="32">
        <text>octan-3-one + NADPH + O2 + H(+) = pentyl propanoate + NADP(+) + H2O</text>
        <dbReference type="Rhea" id="RHEA:54840"/>
        <dbReference type="ChEBI" id="CHEBI:15377"/>
        <dbReference type="ChEBI" id="CHEBI:15378"/>
        <dbReference type="ChEBI" id="CHEBI:15379"/>
        <dbReference type="ChEBI" id="CHEBI:57783"/>
        <dbReference type="ChEBI" id="CHEBI:58349"/>
        <dbReference type="ChEBI" id="CHEBI:80946"/>
        <dbReference type="ChEBI" id="CHEBI:87373"/>
    </reaction>
    <physiologicalReaction direction="left-to-right" evidence="32">
        <dbReference type="Rhea" id="RHEA:54841"/>
    </physiologicalReaction>
</comment>
<keyword evidence="5" id="KW-0488">Methylation</keyword>
<keyword evidence="13" id="KW-1133">Transmembrane helix</keyword>
<evidence type="ECO:0000256" key="15">
    <source>
        <dbReference type="ARBA" id="ARBA00023033"/>
    </source>
</evidence>
<dbReference type="GO" id="GO:0050661">
    <property type="term" value="F:NADP binding"/>
    <property type="evidence" value="ECO:0007669"/>
    <property type="project" value="InterPro"/>
</dbReference>
<comment type="catalytic activity">
    <reaction evidence="31">
        <text>N,N-dimethylaniline + NADPH + O2 + H(+) = N,N-dimethylaniline N-oxide + NADP(+) + H2O</text>
        <dbReference type="Rhea" id="RHEA:24468"/>
        <dbReference type="ChEBI" id="CHEBI:15377"/>
        <dbReference type="ChEBI" id="CHEBI:15378"/>
        <dbReference type="ChEBI" id="CHEBI:15379"/>
        <dbReference type="ChEBI" id="CHEBI:16269"/>
        <dbReference type="ChEBI" id="CHEBI:17735"/>
        <dbReference type="ChEBI" id="CHEBI:57783"/>
        <dbReference type="ChEBI" id="CHEBI:58349"/>
        <dbReference type="EC" id="1.14.13.8"/>
    </reaction>
    <physiologicalReaction direction="left-to-right" evidence="31">
        <dbReference type="Rhea" id="RHEA:24469"/>
    </physiologicalReaction>
</comment>
<evidence type="ECO:0000256" key="13">
    <source>
        <dbReference type="ARBA" id="ARBA00022989"/>
    </source>
</evidence>
<dbReference type="EMBL" id="JARQWQ010000001">
    <property type="protein sequence ID" value="KAK2574160.1"/>
    <property type="molecule type" value="Genomic_DNA"/>
</dbReference>
<evidence type="ECO:0000256" key="16">
    <source>
        <dbReference type="ARBA" id="ARBA00023098"/>
    </source>
</evidence>
<keyword evidence="6" id="KW-0597">Phosphoprotein</keyword>
<keyword evidence="10 33" id="KW-0274">FAD</keyword>
<evidence type="ECO:0000313" key="35">
    <source>
        <dbReference type="EMBL" id="KAK2574160.1"/>
    </source>
</evidence>
<evidence type="ECO:0000256" key="27">
    <source>
        <dbReference type="ARBA" id="ARBA00048088"/>
    </source>
</evidence>
<dbReference type="PANTHER" id="PTHR23023">
    <property type="entry name" value="DIMETHYLANILINE MONOOXYGENASE"/>
    <property type="match status" value="1"/>
</dbReference>
<evidence type="ECO:0000256" key="3">
    <source>
        <dbReference type="ARBA" id="ARBA00004524"/>
    </source>
</evidence>
<evidence type="ECO:0000256" key="32">
    <source>
        <dbReference type="ARBA" id="ARBA00049475"/>
    </source>
</evidence>
<comment type="catalytic activity">
    <reaction evidence="28">
        <text>octan-3-one + NADPH + O2 + H(+) = ethyl hexanoate + NADP(+) + H2O</text>
        <dbReference type="Rhea" id="RHEA:54856"/>
        <dbReference type="ChEBI" id="CHEBI:15377"/>
        <dbReference type="ChEBI" id="CHEBI:15378"/>
        <dbReference type="ChEBI" id="CHEBI:15379"/>
        <dbReference type="ChEBI" id="CHEBI:57783"/>
        <dbReference type="ChEBI" id="CHEBI:58349"/>
        <dbReference type="ChEBI" id="CHEBI:80946"/>
        <dbReference type="ChEBI" id="CHEBI:86055"/>
    </reaction>
    <physiologicalReaction direction="left-to-right" evidence="28">
        <dbReference type="Rhea" id="RHEA:54857"/>
    </physiologicalReaction>
</comment>
<dbReference type="Gene3D" id="3.50.50.60">
    <property type="entry name" value="FAD/NAD(P)-binding domain"/>
    <property type="match status" value="1"/>
</dbReference>
<evidence type="ECO:0000256" key="28">
    <source>
        <dbReference type="ARBA" id="ARBA00048459"/>
    </source>
</evidence>
<comment type="catalytic activity">
    <reaction evidence="22">
        <text>heptan-2-one + NADPH + O2 + H(+) = pentyl acetate + NADP(+) + H2O</text>
        <dbReference type="Rhea" id="RHEA:54836"/>
        <dbReference type="ChEBI" id="CHEBI:5672"/>
        <dbReference type="ChEBI" id="CHEBI:15377"/>
        <dbReference type="ChEBI" id="CHEBI:15378"/>
        <dbReference type="ChEBI" id="CHEBI:15379"/>
        <dbReference type="ChEBI" id="CHEBI:57783"/>
        <dbReference type="ChEBI" id="CHEBI:58349"/>
        <dbReference type="ChEBI" id="CHEBI:87362"/>
    </reaction>
    <physiologicalReaction direction="left-to-right" evidence="22">
        <dbReference type="Rhea" id="RHEA:54837"/>
    </physiologicalReaction>
</comment>
<dbReference type="EC" id="1.-.-.-" evidence="34"/>
<comment type="similarity">
    <text evidence="4 33 34">Belongs to the FMO family.</text>
</comment>
<keyword evidence="16" id="KW-0443">Lipid metabolism</keyword>
<dbReference type="GO" id="GO:0034899">
    <property type="term" value="F:trimethylamine monooxygenase activity"/>
    <property type="evidence" value="ECO:0007669"/>
    <property type="project" value="UniProtKB-EC"/>
</dbReference>
<keyword evidence="11" id="KW-0492">Microsome</keyword>
<evidence type="ECO:0000256" key="25">
    <source>
        <dbReference type="ARBA" id="ARBA00047977"/>
    </source>
</evidence>
<evidence type="ECO:0000256" key="19">
    <source>
        <dbReference type="ARBA" id="ARBA00045957"/>
    </source>
</evidence>
<keyword evidence="15 33" id="KW-0503">Monooxygenase</keyword>
<evidence type="ECO:0000256" key="22">
    <source>
        <dbReference type="ARBA" id="ARBA00047574"/>
    </source>
</evidence>
<evidence type="ECO:0000256" key="9">
    <source>
        <dbReference type="ARBA" id="ARBA00022824"/>
    </source>
</evidence>
<evidence type="ECO:0000256" key="11">
    <source>
        <dbReference type="ARBA" id="ARBA00022848"/>
    </source>
</evidence>
<comment type="catalytic activity">
    <reaction evidence="25">
        <text>hexan-3-one + NADPH + O2 + H(+) = ethyl butanoate + NADP(+) + H2O</text>
        <dbReference type="Rhea" id="RHEA:54844"/>
        <dbReference type="ChEBI" id="CHEBI:15377"/>
        <dbReference type="ChEBI" id="CHEBI:15378"/>
        <dbReference type="ChEBI" id="CHEBI:15379"/>
        <dbReference type="ChEBI" id="CHEBI:57783"/>
        <dbReference type="ChEBI" id="CHEBI:58349"/>
        <dbReference type="ChEBI" id="CHEBI:88764"/>
        <dbReference type="ChEBI" id="CHEBI:89891"/>
    </reaction>
    <physiologicalReaction direction="left-to-right" evidence="25">
        <dbReference type="Rhea" id="RHEA:54845"/>
    </physiologicalReaction>
</comment>
<comment type="caution">
    <text evidence="35">The sequence shown here is derived from an EMBL/GenBank/DDBJ whole genome shotgun (WGS) entry which is preliminary data.</text>
</comment>
<comment type="cofactor">
    <cofactor evidence="1 33 34">
        <name>FAD</name>
        <dbReference type="ChEBI" id="CHEBI:57692"/>
    </cofactor>
</comment>
<dbReference type="GO" id="GO:0050660">
    <property type="term" value="F:flavin adenine dinucleotide binding"/>
    <property type="evidence" value="ECO:0007669"/>
    <property type="project" value="InterPro"/>
</dbReference>
<comment type="catalytic activity">
    <reaction evidence="26">
        <text>hypotaurine + NADPH + O2 + H(+) = taurine + NADP(+) + H2O</text>
        <dbReference type="Rhea" id="RHEA:69819"/>
        <dbReference type="ChEBI" id="CHEBI:15377"/>
        <dbReference type="ChEBI" id="CHEBI:15378"/>
        <dbReference type="ChEBI" id="CHEBI:15379"/>
        <dbReference type="ChEBI" id="CHEBI:57783"/>
        <dbReference type="ChEBI" id="CHEBI:57853"/>
        <dbReference type="ChEBI" id="CHEBI:58349"/>
        <dbReference type="ChEBI" id="CHEBI:507393"/>
        <dbReference type="EC" id="1.14.13.8"/>
    </reaction>
    <physiologicalReaction direction="left-to-right" evidence="26">
        <dbReference type="Rhea" id="RHEA:69820"/>
    </physiologicalReaction>
</comment>
<comment type="catalytic activity">
    <reaction evidence="27">
        <text>trimethylamine + NADPH + O2 = trimethylamine N-oxide + NADP(+) + H2O</text>
        <dbReference type="Rhea" id="RHEA:31979"/>
        <dbReference type="ChEBI" id="CHEBI:15377"/>
        <dbReference type="ChEBI" id="CHEBI:15379"/>
        <dbReference type="ChEBI" id="CHEBI:15724"/>
        <dbReference type="ChEBI" id="CHEBI:57783"/>
        <dbReference type="ChEBI" id="CHEBI:58349"/>
        <dbReference type="ChEBI" id="CHEBI:58389"/>
        <dbReference type="EC" id="1.14.13.148"/>
    </reaction>
    <physiologicalReaction direction="left-to-right" evidence="27">
        <dbReference type="Rhea" id="RHEA:31980"/>
    </physiologicalReaction>
</comment>
<evidence type="ECO:0000256" key="34">
    <source>
        <dbReference type="RuleBase" id="RU361177"/>
    </source>
</evidence>
<dbReference type="InterPro" id="IPR002257">
    <property type="entry name" value="Flavin_mOase_5"/>
</dbReference>